<evidence type="ECO:0000256" key="4">
    <source>
        <dbReference type="ARBA" id="ARBA00022553"/>
    </source>
</evidence>
<dbReference type="SUPFAM" id="SSF57903">
    <property type="entry name" value="FYVE/PHD zinc finger"/>
    <property type="match status" value="2"/>
</dbReference>
<feature type="domain" description="PWWP" evidence="17">
    <location>
        <begin position="923"/>
        <end position="985"/>
    </location>
</feature>
<evidence type="ECO:0000313" key="21">
    <source>
        <dbReference type="RefSeq" id="XP_026280214.1"/>
    </source>
</evidence>
<dbReference type="InterPro" id="IPR055197">
    <property type="entry name" value="PHDvar_NSD"/>
</dbReference>
<dbReference type="GO" id="GO:0140938">
    <property type="term" value="F:histone H3 methyltransferase activity"/>
    <property type="evidence" value="ECO:0007669"/>
    <property type="project" value="UniProtKB-ARBA"/>
</dbReference>
<dbReference type="InterPro" id="IPR011011">
    <property type="entry name" value="Znf_FYVE_PHD"/>
</dbReference>
<keyword evidence="7" id="KW-0949">S-adenosyl-L-methionine</keyword>
<feature type="domain" description="AWS" evidence="19">
    <location>
        <begin position="1058"/>
        <end position="1108"/>
    </location>
</feature>
<keyword evidence="5" id="KW-0489">Methyltransferase</keyword>
<evidence type="ECO:0000313" key="20">
    <source>
        <dbReference type="Proteomes" id="UP000504606"/>
    </source>
</evidence>
<dbReference type="CDD" id="cd15566">
    <property type="entry name" value="PHD3_NSD"/>
    <property type="match status" value="1"/>
</dbReference>
<feature type="compositionally biased region" description="Low complexity" evidence="15">
    <location>
        <begin position="182"/>
        <end position="192"/>
    </location>
</feature>
<feature type="compositionally biased region" description="Polar residues" evidence="15">
    <location>
        <begin position="1768"/>
        <end position="1778"/>
    </location>
</feature>
<feature type="compositionally biased region" description="Acidic residues" evidence="15">
    <location>
        <begin position="520"/>
        <end position="548"/>
    </location>
</feature>
<dbReference type="Gene3D" id="3.30.40.10">
    <property type="entry name" value="Zinc/RING finger domain, C3HC4 (zinc finger)"/>
    <property type="match status" value="3"/>
</dbReference>
<keyword evidence="10" id="KW-0863">Zinc-finger</keyword>
<evidence type="ECO:0000256" key="12">
    <source>
        <dbReference type="ARBA" id="ARBA00023015"/>
    </source>
</evidence>
<dbReference type="RefSeq" id="XP_026280214.1">
    <property type="nucleotide sequence ID" value="XM_026424429.2"/>
</dbReference>
<dbReference type="InterPro" id="IPR036910">
    <property type="entry name" value="HMG_box_dom_sf"/>
</dbReference>
<evidence type="ECO:0000256" key="5">
    <source>
        <dbReference type="ARBA" id="ARBA00022603"/>
    </source>
</evidence>
<feature type="region of interest" description="Disordered" evidence="15">
    <location>
        <begin position="515"/>
        <end position="562"/>
    </location>
</feature>
<dbReference type="InterPro" id="IPR000313">
    <property type="entry name" value="PWWP_dom"/>
</dbReference>
<dbReference type="SMART" id="SM00293">
    <property type="entry name" value="PWWP"/>
    <property type="match status" value="2"/>
</dbReference>
<evidence type="ECO:0000256" key="13">
    <source>
        <dbReference type="ARBA" id="ARBA00023163"/>
    </source>
</evidence>
<dbReference type="InterPro" id="IPR019786">
    <property type="entry name" value="Zinc_finger_PHD-type_CS"/>
</dbReference>
<feature type="compositionally biased region" description="Basic and acidic residues" evidence="15">
    <location>
        <begin position="1648"/>
        <end position="1661"/>
    </location>
</feature>
<dbReference type="Pfam" id="PF17982">
    <property type="entry name" value="C5HCH"/>
    <property type="match status" value="1"/>
</dbReference>
<keyword evidence="13" id="KW-0804">Transcription</keyword>
<dbReference type="SMART" id="SM00317">
    <property type="entry name" value="SET"/>
    <property type="match status" value="1"/>
</dbReference>
<evidence type="ECO:0000256" key="10">
    <source>
        <dbReference type="ARBA" id="ARBA00022771"/>
    </source>
</evidence>
<dbReference type="OrthoDB" id="422362at2759"/>
<dbReference type="Pfam" id="PF00856">
    <property type="entry name" value="SET"/>
    <property type="match status" value="1"/>
</dbReference>
<organism evidence="20 21">
    <name type="scientific">Frankliniella occidentalis</name>
    <name type="common">Western flower thrips</name>
    <name type="synonym">Euthrips occidentalis</name>
    <dbReference type="NCBI Taxonomy" id="133901"/>
    <lineage>
        <taxon>Eukaryota</taxon>
        <taxon>Metazoa</taxon>
        <taxon>Ecdysozoa</taxon>
        <taxon>Arthropoda</taxon>
        <taxon>Hexapoda</taxon>
        <taxon>Insecta</taxon>
        <taxon>Pterygota</taxon>
        <taxon>Neoptera</taxon>
        <taxon>Paraneoptera</taxon>
        <taxon>Thysanoptera</taxon>
        <taxon>Terebrantia</taxon>
        <taxon>Thripoidea</taxon>
        <taxon>Thripidae</taxon>
        <taxon>Frankliniella</taxon>
    </lineage>
</organism>
<feature type="region of interest" description="Disordered" evidence="15">
    <location>
        <begin position="1872"/>
        <end position="1891"/>
    </location>
</feature>
<feature type="domain" description="SET" evidence="16">
    <location>
        <begin position="1110"/>
        <end position="1227"/>
    </location>
</feature>
<keyword evidence="3" id="KW-0158">Chromosome</keyword>
<dbReference type="CDD" id="cd20144">
    <property type="entry name" value="PWWP_NSD_rpt1"/>
    <property type="match status" value="1"/>
</dbReference>
<dbReference type="KEGG" id="foc:113207750"/>
<dbReference type="PROSITE" id="PS50812">
    <property type="entry name" value="PWWP"/>
    <property type="match status" value="2"/>
</dbReference>
<dbReference type="CDD" id="cd19173">
    <property type="entry name" value="SET_NSD"/>
    <property type="match status" value="1"/>
</dbReference>
<dbReference type="GO" id="GO:0005634">
    <property type="term" value="C:nucleus"/>
    <property type="evidence" value="ECO:0007669"/>
    <property type="project" value="UniProtKB-SubCell"/>
</dbReference>
<dbReference type="PROSITE" id="PS01359">
    <property type="entry name" value="ZF_PHD_1"/>
    <property type="match status" value="1"/>
</dbReference>
<dbReference type="PANTHER" id="PTHR22884">
    <property type="entry name" value="SET DOMAIN PROTEINS"/>
    <property type="match status" value="1"/>
</dbReference>
<feature type="region of interest" description="Disordered" evidence="15">
    <location>
        <begin position="1373"/>
        <end position="1509"/>
    </location>
</feature>
<dbReference type="InterPro" id="IPR001965">
    <property type="entry name" value="Znf_PHD"/>
</dbReference>
<dbReference type="SUPFAM" id="SSF47095">
    <property type="entry name" value="HMG-box"/>
    <property type="match status" value="1"/>
</dbReference>
<protein>
    <submittedName>
        <fullName evidence="21">Histone-lysine N-methyltransferase NSD2</fullName>
    </submittedName>
</protein>
<dbReference type="InterPro" id="IPR046341">
    <property type="entry name" value="SET_dom_sf"/>
</dbReference>
<dbReference type="SUPFAM" id="SSF63748">
    <property type="entry name" value="Tudor/PWWP/MBT"/>
    <property type="match status" value="2"/>
</dbReference>
<dbReference type="FunFam" id="2.170.270.10:FF:000002">
    <property type="entry name" value="Histone-lysine N-methyltransferase"/>
    <property type="match status" value="1"/>
</dbReference>
<evidence type="ECO:0000256" key="8">
    <source>
        <dbReference type="ARBA" id="ARBA00022723"/>
    </source>
</evidence>
<dbReference type="InterPro" id="IPR001214">
    <property type="entry name" value="SET_dom"/>
</dbReference>
<dbReference type="Pfam" id="PF17907">
    <property type="entry name" value="AWS"/>
    <property type="match status" value="1"/>
</dbReference>
<keyword evidence="6" id="KW-0808">Transferase</keyword>
<dbReference type="SUPFAM" id="SSF82199">
    <property type="entry name" value="SET domain"/>
    <property type="match status" value="1"/>
</dbReference>
<keyword evidence="9" id="KW-0677">Repeat</keyword>
<evidence type="ECO:0000256" key="14">
    <source>
        <dbReference type="ARBA" id="ARBA00023242"/>
    </source>
</evidence>
<feature type="domain" description="Post-SET" evidence="18">
    <location>
        <begin position="1234"/>
        <end position="1250"/>
    </location>
</feature>
<dbReference type="GO" id="GO:0005694">
    <property type="term" value="C:chromosome"/>
    <property type="evidence" value="ECO:0007669"/>
    <property type="project" value="UniProtKB-SubCell"/>
</dbReference>
<dbReference type="SMART" id="SM00249">
    <property type="entry name" value="PHD"/>
    <property type="match status" value="4"/>
</dbReference>
<feature type="compositionally biased region" description="Polar residues" evidence="15">
    <location>
        <begin position="1"/>
        <end position="17"/>
    </location>
</feature>
<keyword evidence="12" id="KW-0805">Transcription regulation</keyword>
<evidence type="ECO:0000259" key="18">
    <source>
        <dbReference type="PROSITE" id="PS50868"/>
    </source>
</evidence>
<dbReference type="Pfam" id="PF00855">
    <property type="entry name" value="PWWP"/>
    <property type="match status" value="2"/>
</dbReference>
<feature type="region of interest" description="Disordered" evidence="15">
    <location>
        <begin position="1910"/>
        <end position="1964"/>
    </location>
</feature>
<evidence type="ECO:0000256" key="2">
    <source>
        <dbReference type="ARBA" id="ARBA00004286"/>
    </source>
</evidence>
<name>A0A6J1SG61_FRAOC</name>
<dbReference type="Proteomes" id="UP000504606">
    <property type="component" value="Unplaced"/>
</dbReference>
<feature type="region of interest" description="Disordered" evidence="15">
    <location>
        <begin position="1691"/>
        <end position="1820"/>
    </location>
</feature>
<dbReference type="InterPro" id="IPR059153">
    <property type="entry name" value="NSD_PHD-1st"/>
</dbReference>
<dbReference type="GeneID" id="113207750"/>
<keyword evidence="14" id="KW-0539">Nucleus</keyword>
<feature type="compositionally biased region" description="Polar residues" evidence="15">
    <location>
        <begin position="1727"/>
        <end position="1748"/>
    </location>
</feature>
<evidence type="ECO:0000256" key="6">
    <source>
        <dbReference type="ARBA" id="ARBA00022679"/>
    </source>
</evidence>
<sequence>MDKSTGSQSEVVHNTSGGDKMDVSIKESVIYGERDSSMSSKGEDPDDVMNGDNSLHEETLPDDQTNIQKEELKSLEGEDSSPVPQQVKKRRRSSAVQAVLADSPDPTSRSGRTRRPKVDSEDFLPTDAVLGKSPKKDRKSNDTLSSPPADEDEAMETEGALNGSLEDSFSADPDVPSNTDTAGDLKAAADASGGSGIAEEDVSTEYEPGDLIWGRLGHHPFWPCVIINDPVNKEYFKLTGRGRLSYHVLFYGDNGKRSWVPSSMVIRFLGLSDFELQAANLTNEIKKNNTKYYSGFCVKPNTKQRWEVAVKEAEAVMGLTRDERLDAFLDNMRQMKGRKSKTADDSQDSDENDADGLDDGDEGDNGEIAGSPTPGTKKKKKTLKAESPPTEKKKRGRPRKVDISLNQTDCDTPEPVAKSTPGPGRGRKRKLIANTDSNQDTNGDVNDDQDWKTNGKKRKKRKKKIKQSSEDKAFALYSENNLDRILDDHPEMDNTDAEKYLRLLWERKDEDEKSNYIAMVDDDSDEEVESGSDEEDDGRDDTGVEEEVATVASSDSAKEATGEETSVVIAKKKINLFRGFKMERVCQNCEKPGNTVRCRGVCAGVFHVECARGADNSIGQYRLLDDDEKPKKRGRKKKGEVELESNITVQVTQKSKAEKRHKKIYAEEESDSDLDYANGDVIPEVSDDAAVLRMIMGDTSVVPEIAIMNQEESESEEEEYDQNGPVLSNTSITDFRCGDCAMLRTPLCFVCGQASVPSGEDSTRTRCSVGHCGKHYHVECLKVLWPQASYNSRKGVLQHLTCPQHVCHTCVSDNPRGDRGRFAHEKLVRCIRCPTSYHYGNYCVPAGSKILTATQMICPRHYEPPKKASQHINASWCFICSIGGSLICCDLCPSSFHVDCLKIKPPTGSFICEDCETGRYPLYNEVLWVKLGNYRWWPALALFPSEVPVLVQSRPHVMGEFAVRFLGTKDHYWIERGRCFVYHEGDSVQDGKKGTKTGMDSSYQRGLLEANELHKAHKELRATIQSQSKSNPMKPPQYVKIKTNKPVGPVKILEFDTSNISPCECSPDSEHPCSPDSECLNRILMVECDPKTCPAGENCENQYFEKRIYPSLAPYWTEGRGWGLQILEDVKKGSFIIEYVGEVIDDEEYQRRLLQKHEEKDENYYFLTIDSNRIIDAGPKGNVSRFMNHSCEPNCETQKWTVFGDTRVGLFALADLPAGTELTFNYNLESKGNEKKPCQCGTSVCSGFIGAKKTKAPIVDAKDQASGKKKRRKPRLRNLIEDICLICDADKEAGTLYSCHNKECASKYHLACIGRTTVPKGKWLCPRHRCNVCAERTQRFCSYCTESYCPAHLGNNLITDPLHGDICKTHQKNPLSKEKQIKNKRDEEKKRKEEEKMKLDTEKKKLYEEERARRRSRREQITSEEEGLKTKLNGSDLEDAFSESSVNSEDKHTSALKEASASCDEDNHSVKNGFNTNLKALKSRKSFKGISKVSPEGKSPGVSKRGRKRKIIVAEESNSSIRVKKEGVKEEYSQRIEDDLNEINNGIKAVEDEESQITSSVLDNSSKDEIPDADPSLDKFMVQTPAPMDDEPLQSRNTPSVKRIKLSSPKSDKDHSNEASPGSVSKRARKPPAHNMDYVNSQNLNLKSMKDSTPDKPDKVSYVKKTTSKKQQDTKFDKVGLMDELEDLATGFASDDGMDSPKILPKKTSSRGRGKRLSLGIVRSRTADSTTGEISDAKSQTFSPNTLKSPAGSRFSPNPLKSPVGSHFSPNPLKSPNSHKLAPKSLKSPDSYQSPPSSLKSPPGGFGSPRSGSSEKLSASKIFAMQRAKGLKVMPPNRRLSLAREQALGARFEEDVPDKVERAVKGLKIMKGRRSSVEANSSEKKTENLHGELLQSGIVKKVRPVLSKVEDNGMSVDEDMEDKVVENSSLALPKTPQPHAMQSPPNKKMKPSSPKKSSPGIGVSSLWNQDILNIIN</sequence>
<dbReference type="CDD" id="cd15565">
    <property type="entry name" value="PHD2_NSD"/>
    <property type="match status" value="1"/>
</dbReference>
<dbReference type="SMART" id="SM00508">
    <property type="entry name" value="PostSET"/>
    <property type="match status" value="1"/>
</dbReference>
<evidence type="ECO:0000259" key="16">
    <source>
        <dbReference type="PROSITE" id="PS50280"/>
    </source>
</evidence>
<feature type="compositionally biased region" description="Basic and acidic residues" evidence="15">
    <location>
        <begin position="1881"/>
        <end position="1890"/>
    </location>
</feature>
<dbReference type="CDD" id="cd05838">
    <property type="entry name" value="PWWP_NSD_rpt2"/>
    <property type="match status" value="1"/>
</dbReference>
<dbReference type="GO" id="GO:0008270">
    <property type="term" value="F:zinc ion binding"/>
    <property type="evidence" value="ECO:0007669"/>
    <property type="project" value="UniProtKB-KW"/>
</dbReference>
<dbReference type="Pfam" id="PF23011">
    <property type="entry name" value="PHD-1st_NSD"/>
    <property type="match status" value="1"/>
</dbReference>
<dbReference type="PROSITE" id="PS50868">
    <property type="entry name" value="POST_SET"/>
    <property type="match status" value="1"/>
</dbReference>
<evidence type="ECO:0000256" key="11">
    <source>
        <dbReference type="ARBA" id="ARBA00022833"/>
    </source>
</evidence>
<evidence type="ECO:0000259" key="19">
    <source>
        <dbReference type="PROSITE" id="PS51215"/>
    </source>
</evidence>
<dbReference type="SMART" id="SM00570">
    <property type="entry name" value="AWS"/>
    <property type="match status" value="1"/>
</dbReference>
<keyword evidence="20" id="KW-1185">Reference proteome</keyword>
<keyword evidence="11" id="KW-0862">Zinc</keyword>
<dbReference type="Gene3D" id="1.10.30.10">
    <property type="entry name" value="High mobility group box domain"/>
    <property type="match status" value="1"/>
</dbReference>
<feature type="compositionally biased region" description="Acidic residues" evidence="15">
    <location>
        <begin position="345"/>
        <end position="365"/>
    </location>
</feature>
<gene>
    <name evidence="21" type="primary">LOC113207750</name>
</gene>
<comment type="subcellular location">
    <subcellularLocation>
        <location evidence="2">Chromosome</location>
    </subcellularLocation>
    <subcellularLocation>
        <location evidence="1">Nucleus</location>
    </subcellularLocation>
</comment>
<feature type="compositionally biased region" description="Low complexity" evidence="15">
    <location>
        <begin position="1943"/>
        <end position="1959"/>
    </location>
</feature>
<feature type="region of interest" description="Disordered" evidence="15">
    <location>
        <begin position="1"/>
        <end position="201"/>
    </location>
</feature>
<dbReference type="GO" id="GO:0016279">
    <property type="term" value="F:protein-lysine N-methyltransferase activity"/>
    <property type="evidence" value="ECO:0007669"/>
    <property type="project" value="UniProtKB-ARBA"/>
</dbReference>
<keyword evidence="4" id="KW-0597">Phosphoprotein</keyword>
<feature type="region of interest" description="Disordered" evidence="15">
    <location>
        <begin position="1545"/>
        <end position="1678"/>
    </location>
</feature>
<reference evidence="21" key="1">
    <citation type="submission" date="2025-08" db="UniProtKB">
        <authorList>
            <consortium name="RefSeq"/>
        </authorList>
    </citation>
    <scope>IDENTIFICATION</scope>
    <source>
        <tissue evidence="21">Whole organism</tissue>
    </source>
</reference>
<dbReference type="InterPro" id="IPR003616">
    <property type="entry name" value="Post-SET_dom"/>
</dbReference>
<feature type="compositionally biased region" description="Low complexity" evidence="15">
    <location>
        <begin position="1794"/>
        <end position="1814"/>
    </location>
</feature>
<dbReference type="InterPro" id="IPR041306">
    <property type="entry name" value="C5HCH"/>
</dbReference>
<feature type="compositionally biased region" description="Basic residues" evidence="15">
    <location>
        <begin position="1704"/>
        <end position="1716"/>
    </location>
</feature>
<feature type="domain" description="PWWP" evidence="17">
    <location>
        <begin position="208"/>
        <end position="274"/>
    </location>
</feature>
<dbReference type="InterPro" id="IPR006560">
    <property type="entry name" value="AWS_dom"/>
</dbReference>
<dbReference type="InterPro" id="IPR055198">
    <property type="entry name" value="NSD_PHD"/>
</dbReference>
<dbReference type="GO" id="GO:0032259">
    <property type="term" value="P:methylation"/>
    <property type="evidence" value="ECO:0007669"/>
    <property type="project" value="UniProtKB-KW"/>
</dbReference>
<dbReference type="InterPro" id="IPR050777">
    <property type="entry name" value="SET2_Histone-Lys_MeTrsfase"/>
</dbReference>
<dbReference type="PROSITE" id="PS50280">
    <property type="entry name" value="SET"/>
    <property type="match status" value="1"/>
</dbReference>
<feature type="compositionally biased region" description="Polar residues" evidence="15">
    <location>
        <begin position="434"/>
        <end position="444"/>
    </location>
</feature>
<feature type="compositionally biased region" description="Basic and acidic residues" evidence="15">
    <location>
        <begin position="1375"/>
        <end position="1429"/>
    </location>
</feature>
<proteinExistence type="predicted"/>
<dbReference type="CDD" id="cd15567">
    <property type="entry name" value="PHD4_NSD"/>
    <property type="match status" value="1"/>
</dbReference>
<evidence type="ECO:0000256" key="3">
    <source>
        <dbReference type="ARBA" id="ARBA00022454"/>
    </source>
</evidence>
<evidence type="ECO:0000256" key="7">
    <source>
        <dbReference type="ARBA" id="ARBA00022691"/>
    </source>
</evidence>
<evidence type="ECO:0000256" key="15">
    <source>
        <dbReference type="SAM" id="MobiDB-lite"/>
    </source>
</evidence>
<evidence type="ECO:0000259" key="17">
    <source>
        <dbReference type="PROSITE" id="PS50812"/>
    </source>
</evidence>
<evidence type="ECO:0000256" key="1">
    <source>
        <dbReference type="ARBA" id="ARBA00004123"/>
    </source>
</evidence>
<feature type="compositionally biased region" description="Basic residues" evidence="15">
    <location>
        <begin position="454"/>
        <end position="466"/>
    </location>
</feature>
<dbReference type="Gene3D" id="2.170.270.10">
    <property type="entry name" value="SET domain"/>
    <property type="match status" value="1"/>
</dbReference>
<dbReference type="Gene3D" id="2.30.30.140">
    <property type="match status" value="2"/>
</dbReference>
<dbReference type="Pfam" id="PF22908">
    <property type="entry name" value="PHD_NSD"/>
    <property type="match status" value="1"/>
</dbReference>
<dbReference type="Pfam" id="PF23004">
    <property type="entry name" value="PHDvar_NSD"/>
    <property type="match status" value="1"/>
</dbReference>
<dbReference type="PROSITE" id="PS51215">
    <property type="entry name" value="AWS"/>
    <property type="match status" value="1"/>
</dbReference>
<feature type="region of interest" description="Disordered" evidence="15">
    <location>
        <begin position="335"/>
        <end position="472"/>
    </location>
</feature>
<accession>A0A6J1SG61</accession>
<dbReference type="CTD" id="43351"/>
<evidence type="ECO:0000256" key="9">
    <source>
        <dbReference type="ARBA" id="ARBA00022737"/>
    </source>
</evidence>
<keyword evidence="8" id="KW-0479">Metal-binding</keyword>
<dbReference type="InterPro" id="IPR013083">
    <property type="entry name" value="Znf_RING/FYVE/PHD"/>
</dbReference>